<dbReference type="InterPro" id="IPR058912">
    <property type="entry name" value="HTH_animal"/>
</dbReference>
<accession>A0A016VSW6</accession>
<feature type="domain" description="Helix-turn-helix" evidence="1">
    <location>
        <begin position="15"/>
        <end position="68"/>
    </location>
</feature>
<proteinExistence type="predicted"/>
<evidence type="ECO:0000313" key="2">
    <source>
        <dbReference type="EMBL" id="EYC30490.1"/>
    </source>
</evidence>
<dbReference type="Proteomes" id="UP000024635">
    <property type="component" value="Unassembled WGS sequence"/>
</dbReference>
<keyword evidence="3" id="KW-1185">Reference proteome</keyword>
<gene>
    <name evidence="2" type="primary">Acey_s0005.g2676</name>
    <name evidence="2" type="ORF">Y032_0005g2676</name>
</gene>
<evidence type="ECO:0000313" key="3">
    <source>
        <dbReference type="Proteomes" id="UP000024635"/>
    </source>
</evidence>
<sequence>MVQVKWYRKESSKNIILHAKSAHPTAVKRAVIRNMFKTATEVCSGEEERQESKRLASGIMHENGYVSQRYQQLRKVHKETMTHLELRLEVTESYAKLEVTQRKMESRMPQLTILDQWSGKRKRALTKLTDWAKEATRNKILWAEKIRSMNDDEWARLTTTWIPYE</sequence>
<organism evidence="2 3">
    <name type="scientific">Ancylostoma ceylanicum</name>
    <dbReference type="NCBI Taxonomy" id="53326"/>
    <lineage>
        <taxon>Eukaryota</taxon>
        <taxon>Metazoa</taxon>
        <taxon>Ecdysozoa</taxon>
        <taxon>Nematoda</taxon>
        <taxon>Chromadorea</taxon>
        <taxon>Rhabditida</taxon>
        <taxon>Rhabditina</taxon>
        <taxon>Rhabditomorpha</taxon>
        <taxon>Strongyloidea</taxon>
        <taxon>Ancylostomatidae</taxon>
        <taxon>Ancylostomatinae</taxon>
        <taxon>Ancylostoma</taxon>
    </lineage>
</organism>
<reference evidence="3" key="1">
    <citation type="journal article" date="2015" name="Nat. Genet.">
        <title>The genome and transcriptome of the zoonotic hookworm Ancylostoma ceylanicum identify infection-specific gene families.</title>
        <authorList>
            <person name="Schwarz E.M."/>
            <person name="Hu Y."/>
            <person name="Antoshechkin I."/>
            <person name="Miller M.M."/>
            <person name="Sternberg P.W."/>
            <person name="Aroian R.V."/>
        </authorList>
    </citation>
    <scope>NUCLEOTIDE SEQUENCE</scope>
    <source>
        <strain evidence="3">HY135</strain>
    </source>
</reference>
<name>A0A016VSW6_9BILA</name>
<dbReference type="EMBL" id="JARK01001341">
    <property type="protein sequence ID" value="EYC30490.1"/>
    <property type="molecule type" value="Genomic_DNA"/>
</dbReference>
<comment type="caution">
    <text evidence="2">The sequence shown here is derived from an EMBL/GenBank/DDBJ whole genome shotgun (WGS) entry which is preliminary data.</text>
</comment>
<dbReference type="AlphaFoldDB" id="A0A016VSW6"/>
<evidence type="ECO:0000259" key="1">
    <source>
        <dbReference type="Pfam" id="PF26215"/>
    </source>
</evidence>
<dbReference type="Pfam" id="PF26215">
    <property type="entry name" value="HTH_animal"/>
    <property type="match status" value="1"/>
</dbReference>
<dbReference type="OrthoDB" id="10589955at2759"/>
<protein>
    <recommendedName>
        <fullName evidence="1">Helix-turn-helix domain-containing protein</fullName>
    </recommendedName>
</protein>